<name>X8CKJ2_MYCIT</name>
<organism evidence="1 2">
    <name type="scientific">Mycobacterium intracellulare 1956</name>
    <dbReference type="NCBI Taxonomy" id="1299331"/>
    <lineage>
        <taxon>Bacteria</taxon>
        <taxon>Bacillati</taxon>
        <taxon>Actinomycetota</taxon>
        <taxon>Actinomycetes</taxon>
        <taxon>Mycobacteriales</taxon>
        <taxon>Mycobacteriaceae</taxon>
        <taxon>Mycobacterium</taxon>
        <taxon>Mycobacterium avium complex (MAC)</taxon>
    </lineage>
</organism>
<dbReference type="PATRIC" id="fig|1299331.3.peg.4026"/>
<dbReference type="AlphaFoldDB" id="X8CKJ2"/>
<reference evidence="1 2" key="1">
    <citation type="submission" date="2013-12" db="EMBL/GenBank/DDBJ databases">
        <authorList>
            <person name="Zelazny A."/>
            <person name="Olivier K."/>
            <person name="Holland S."/>
            <person name="Lenaerts A."/>
            <person name="Ordway D."/>
            <person name="DeGroote M.A."/>
            <person name="Parker T."/>
            <person name="Sizemore C."/>
            <person name="Tallon L.J."/>
            <person name="Sadzewicz L.K."/>
            <person name="Sengamalay N."/>
            <person name="Fraser C.M."/>
            <person name="Hine E."/>
            <person name="Shefchek K.A."/>
            <person name="Das S.P."/>
            <person name="Tettelin H."/>
        </authorList>
    </citation>
    <scope>NUCLEOTIDE SEQUENCE [LARGE SCALE GENOMIC DNA]</scope>
    <source>
        <strain evidence="1 2">1956</strain>
    </source>
</reference>
<dbReference type="Pfam" id="PF05423">
    <property type="entry name" value="Mycobact_memb"/>
    <property type="match status" value="1"/>
</dbReference>
<protein>
    <submittedName>
        <fullName evidence="1">Conserved membrane family protein</fullName>
    </submittedName>
</protein>
<dbReference type="Proteomes" id="UP000020825">
    <property type="component" value="Unassembled WGS sequence"/>
</dbReference>
<evidence type="ECO:0000313" key="1">
    <source>
        <dbReference type="EMBL" id="EUA55968.1"/>
    </source>
</evidence>
<sequence>MPLVAVVAVGVGLLCMYKVHQFSEPEPVITVNGPQAPEQFNPKRITYEVFGSPGRAASSSTSTSRATRIRLISRPCRGPTRRPPHSRWRPAAFRCTFMAARSAAGCWSMA</sequence>
<dbReference type="InterPro" id="IPR008693">
    <property type="entry name" value="MmpS"/>
</dbReference>
<comment type="caution">
    <text evidence="1">The sequence shown here is derived from an EMBL/GenBank/DDBJ whole genome shotgun (WGS) entry which is preliminary data.</text>
</comment>
<dbReference type="EMBL" id="JAOG01000002">
    <property type="protein sequence ID" value="EUA55968.1"/>
    <property type="molecule type" value="Genomic_DNA"/>
</dbReference>
<gene>
    <name evidence="1" type="ORF">I550_4125</name>
</gene>
<evidence type="ECO:0000313" key="2">
    <source>
        <dbReference type="Proteomes" id="UP000020825"/>
    </source>
</evidence>
<accession>X8CKJ2</accession>
<proteinExistence type="predicted"/>